<keyword evidence="6" id="KW-0472">Membrane</keyword>
<dbReference type="PANTHER" id="PTHR38044">
    <property type="entry name" value="BOUQUET FORMATION PROTEIN 4"/>
    <property type="match status" value="1"/>
</dbReference>
<feature type="region of interest" description="Disordered" evidence="5">
    <location>
        <begin position="390"/>
        <end position="422"/>
    </location>
</feature>
<reference evidence="9" key="5">
    <citation type="submission" date="2015-06" db="UniProtKB">
        <authorList>
            <consortium name="EnsemblFungi"/>
        </authorList>
    </citation>
    <scope>IDENTIFICATION</scope>
    <source>
        <strain evidence="9">ATCC 64411</strain>
    </source>
</reference>
<dbReference type="PROSITE" id="PS51299">
    <property type="entry name" value="HTH_APSES"/>
    <property type="match status" value="1"/>
</dbReference>
<dbReference type="Proteomes" id="UP000011715">
    <property type="component" value="Unassembled WGS sequence"/>
</dbReference>
<feature type="compositionally biased region" description="Low complexity" evidence="5">
    <location>
        <begin position="196"/>
        <end position="210"/>
    </location>
</feature>
<dbReference type="OMA" id="FKAAFPW"/>
<dbReference type="GO" id="GO:0003677">
    <property type="term" value="F:DNA binding"/>
    <property type="evidence" value="ECO:0007669"/>
    <property type="project" value="InterPro"/>
</dbReference>
<name>A0A0C4DL35_MAGP6</name>
<proteinExistence type="predicted"/>
<dbReference type="InterPro" id="IPR036887">
    <property type="entry name" value="HTH_APSES_sf"/>
</dbReference>
<feature type="region of interest" description="Disordered" evidence="5">
    <location>
        <begin position="177"/>
        <end position="254"/>
    </location>
</feature>
<keyword evidence="10" id="KW-1185">Reference proteome</keyword>
<dbReference type="EnsemblFungi" id="MAPG_00470T0">
    <property type="protein sequence ID" value="MAPG_00470T0"/>
    <property type="gene ID" value="MAPG_00470"/>
</dbReference>
<evidence type="ECO:0000256" key="2">
    <source>
        <dbReference type="ARBA" id="ARBA00022969"/>
    </source>
</evidence>
<protein>
    <recommendedName>
        <fullName evidence="7">HTH APSES-type domain-containing protein</fullName>
    </recommendedName>
</protein>
<evidence type="ECO:0000259" key="7">
    <source>
        <dbReference type="PROSITE" id="PS51299"/>
    </source>
</evidence>
<dbReference type="AlphaFoldDB" id="A0A0C4DL35"/>
<dbReference type="SMART" id="SM01252">
    <property type="entry name" value="KilA-N"/>
    <property type="match status" value="1"/>
</dbReference>
<dbReference type="GO" id="GO:0030435">
    <property type="term" value="P:sporulation resulting in formation of a cellular spore"/>
    <property type="evidence" value="ECO:0007669"/>
    <property type="project" value="UniProtKB-KW"/>
</dbReference>
<dbReference type="EMBL" id="ADBL01000112">
    <property type="status" value="NOT_ANNOTATED_CDS"/>
    <property type="molecule type" value="Genomic_DNA"/>
</dbReference>
<sequence>MASRPLPAKRNHFLLEDVPDYADLIGRRALGQTKLNSRNADSESPKPSVFDYAHLRAPLPKGIMSGIFSKGSPSSYFLMRRSSDGFVSATGMFKATFPYAKAEEEEAERQYLKSLSTTSPEETAGNVWISPDQAMVLAGEYGIKPWIGALLDPADIPISGSSSQSAHTAANNANKNIAEPPKYFQGGLVSPPTPTSLPRTLRSRRSASPSKLPTARRAQASPRKRTIKATAQRSASSEASSAKASVSPSLSNAPLGIVPALPVPVPALEPVAEDTIVESLERDHPDQDSMEQHHAAVLETIETDEPKVKITVDQDFKVDVDGVETRHTNVEVELPMAGQPPSAEETARMLAEAKDMVRAAAETMAAETPATAGPIEVGGTKDKRKIEDISVGEQEESVSDAAPAEVPEVPRTKKVKTAAEEKRDRVRKRALFGFGATLAVGAASALVPYVIGML</sequence>
<keyword evidence="6" id="KW-1133">Transmembrane helix</keyword>
<dbReference type="InterPro" id="IPR003163">
    <property type="entry name" value="Tscrpt_reg_HTH_APSES-type"/>
</dbReference>
<organism evidence="9 10">
    <name type="scientific">Magnaporthiopsis poae (strain ATCC 64411 / 73-15)</name>
    <name type="common">Kentucky bluegrass fungus</name>
    <name type="synonym">Magnaporthe poae</name>
    <dbReference type="NCBI Taxonomy" id="644358"/>
    <lineage>
        <taxon>Eukaryota</taxon>
        <taxon>Fungi</taxon>
        <taxon>Dikarya</taxon>
        <taxon>Ascomycota</taxon>
        <taxon>Pezizomycotina</taxon>
        <taxon>Sordariomycetes</taxon>
        <taxon>Sordariomycetidae</taxon>
        <taxon>Magnaporthales</taxon>
        <taxon>Magnaporthaceae</taxon>
        <taxon>Magnaporthiopsis</taxon>
    </lineage>
</organism>
<keyword evidence="6" id="KW-0812">Transmembrane</keyword>
<reference evidence="9" key="4">
    <citation type="journal article" date="2015" name="G3 (Bethesda)">
        <title>Genome sequences of three phytopathogenic species of the Magnaporthaceae family of fungi.</title>
        <authorList>
            <person name="Okagaki L.H."/>
            <person name="Nunes C.C."/>
            <person name="Sailsbery J."/>
            <person name="Clay B."/>
            <person name="Brown D."/>
            <person name="John T."/>
            <person name="Oh Y."/>
            <person name="Young N."/>
            <person name="Fitzgerald M."/>
            <person name="Haas B.J."/>
            <person name="Zeng Q."/>
            <person name="Young S."/>
            <person name="Adiconis X."/>
            <person name="Fan L."/>
            <person name="Levin J.Z."/>
            <person name="Mitchell T.K."/>
            <person name="Okubara P.A."/>
            <person name="Farman M.L."/>
            <person name="Kohn L.M."/>
            <person name="Birren B."/>
            <person name="Ma L.-J."/>
            <person name="Dean R.A."/>
        </authorList>
    </citation>
    <scope>NUCLEOTIDE SEQUENCE</scope>
    <source>
        <strain evidence="9">ATCC 64411 / 73-15</strain>
    </source>
</reference>
<evidence type="ECO:0000313" key="8">
    <source>
        <dbReference type="EMBL" id="KLU81380.1"/>
    </source>
</evidence>
<feature type="compositionally biased region" description="Low complexity" evidence="5">
    <location>
        <begin position="229"/>
        <end position="254"/>
    </location>
</feature>
<feature type="transmembrane region" description="Helical" evidence="6">
    <location>
        <begin position="430"/>
        <end position="451"/>
    </location>
</feature>
<gene>
    <name evidence="8" type="ORF">MAPG_00470</name>
</gene>
<feature type="domain" description="HTH APSES-type" evidence="7">
    <location>
        <begin position="54"/>
        <end position="162"/>
    </location>
</feature>
<keyword evidence="2" id="KW-0749">Sporulation</keyword>
<dbReference type="GO" id="GO:0044820">
    <property type="term" value="P:mitotic telomere tethering at nuclear periphery"/>
    <property type="evidence" value="ECO:0007669"/>
    <property type="project" value="TreeGrafter"/>
</dbReference>
<keyword evidence="4" id="KW-0183">Conidiation</keyword>
<dbReference type="PANTHER" id="PTHR38044:SF1">
    <property type="entry name" value="BOUQUET FORMATION PROTEIN 4"/>
    <property type="match status" value="1"/>
</dbReference>
<evidence type="ECO:0000256" key="5">
    <source>
        <dbReference type="SAM" id="MobiDB-lite"/>
    </source>
</evidence>
<dbReference type="OrthoDB" id="5346159at2759"/>
<evidence type="ECO:0000256" key="4">
    <source>
        <dbReference type="ARBA" id="ARBA00023321"/>
    </source>
</evidence>
<evidence type="ECO:0000313" key="9">
    <source>
        <dbReference type="EnsemblFungi" id="MAPG_00470T0"/>
    </source>
</evidence>
<dbReference type="GO" id="GO:0048315">
    <property type="term" value="P:conidium formation"/>
    <property type="evidence" value="ECO:0007669"/>
    <property type="project" value="UniProtKB-KW"/>
</dbReference>
<dbReference type="InterPro" id="IPR018004">
    <property type="entry name" value="KilA/APSES_HTH"/>
</dbReference>
<dbReference type="VEuPathDB" id="FungiDB:MAPG_00470"/>
<comment type="subcellular location">
    <subcellularLocation>
        <location evidence="1">Nucleus</location>
    </subcellularLocation>
</comment>
<dbReference type="eggNOG" id="ENOG502S0ET">
    <property type="taxonomic scope" value="Eukaryota"/>
</dbReference>
<dbReference type="SUPFAM" id="SSF54616">
    <property type="entry name" value="DNA-binding domain of Mlu1-box binding protein MBP1"/>
    <property type="match status" value="1"/>
</dbReference>
<dbReference type="GO" id="GO:1990862">
    <property type="term" value="C:nuclear membrane complex Bqt3-Bqt4"/>
    <property type="evidence" value="ECO:0007669"/>
    <property type="project" value="InterPro"/>
</dbReference>
<evidence type="ECO:0000256" key="3">
    <source>
        <dbReference type="ARBA" id="ARBA00023242"/>
    </source>
</evidence>
<dbReference type="EMBL" id="GL876966">
    <property type="protein sequence ID" value="KLU81380.1"/>
    <property type="molecule type" value="Genomic_DNA"/>
</dbReference>
<reference evidence="10" key="1">
    <citation type="submission" date="2010-05" db="EMBL/GenBank/DDBJ databases">
        <title>The genome sequence of Magnaporthe poae strain ATCC 64411.</title>
        <authorList>
            <person name="Ma L.-J."/>
            <person name="Dead R."/>
            <person name="Young S."/>
            <person name="Zeng Q."/>
            <person name="Koehrsen M."/>
            <person name="Alvarado L."/>
            <person name="Berlin A."/>
            <person name="Chapman S.B."/>
            <person name="Chen Z."/>
            <person name="Freedman E."/>
            <person name="Gellesch M."/>
            <person name="Goldberg J."/>
            <person name="Griggs A."/>
            <person name="Gujja S."/>
            <person name="Heilman E.R."/>
            <person name="Heiman D."/>
            <person name="Hepburn T."/>
            <person name="Howarth C."/>
            <person name="Jen D."/>
            <person name="Larson L."/>
            <person name="Mehta T."/>
            <person name="Neiman D."/>
            <person name="Pearson M."/>
            <person name="Roberts A."/>
            <person name="Saif S."/>
            <person name="Shea T."/>
            <person name="Shenoy N."/>
            <person name="Sisk P."/>
            <person name="Stolte C."/>
            <person name="Sykes S."/>
            <person name="Walk T."/>
            <person name="White J."/>
            <person name="Yandava C."/>
            <person name="Haas B."/>
            <person name="Nusbaum C."/>
            <person name="Birren B."/>
        </authorList>
    </citation>
    <scope>NUCLEOTIDE SEQUENCE [LARGE SCALE GENOMIC DNA]</scope>
    <source>
        <strain evidence="10">ATCC 64411 / 73-15</strain>
    </source>
</reference>
<reference evidence="8" key="3">
    <citation type="submission" date="2011-03" db="EMBL/GenBank/DDBJ databases">
        <title>Annotation of Magnaporthe poae ATCC 64411.</title>
        <authorList>
            <person name="Ma L.-J."/>
            <person name="Dead R."/>
            <person name="Young S.K."/>
            <person name="Zeng Q."/>
            <person name="Gargeya S."/>
            <person name="Fitzgerald M."/>
            <person name="Haas B."/>
            <person name="Abouelleil A."/>
            <person name="Alvarado L."/>
            <person name="Arachchi H.M."/>
            <person name="Berlin A."/>
            <person name="Brown A."/>
            <person name="Chapman S.B."/>
            <person name="Chen Z."/>
            <person name="Dunbar C."/>
            <person name="Freedman E."/>
            <person name="Gearin G."/>
            <person name="Gellesch M."/>
            <person name="Goldberg J."/>
            <person name="Griggs A."/>
            <person name="Gujja S."/>
            <person name="Heiman D."/>
            <person name="Howarth C."/>
            <person name="Larson L."/>
            <person name="Lui A."/>
            <person name="MacDonald P.J.P."/>
            <person name="Mehta T."/>
            <person name="Montmayeur A."/>
            <person name="Murphy C."/>
            <person name="Neiman D."/>
            <person name="Pearson M."/>
            <person name="Priest M."/>
            <person name="Roberts A."/>
            <person name="Saif S."/>
            <person name="Shea T."/>
            <person name="Shenoy N."/>
            <person name="Sisk P."/>
            <person name="Stolte C."/>
            <person name="Sykes S."/>
            <person name="Yandava C."/>
            <person name="Wortman J."/>
            <person name="Nusbaum C."/>
            <person name="Birren B."/>
        </authorList>
    </citation>
    <scope>NUCLEOTIDE SEQUENCE</scope>
    <source>
        <strain evidence="8">ATCC 64411</strain>
    </source>
</reference>
<reference evidence="8" key="2">
    <citation type="submission" date="2010-05" db="EMBL/GenBank/DDBJ databases">
        <title>The Genome Sequence of Magnaporthe poae strain ATCC 64411.</title>
        <authorList>
            <consortium name="The Broad Institute Genome Sequencing Platform"/>
            <consortium name="Broad Institute Genome Sequencing Center for Infectious Disease"/>
            <person name="Ma L.-J."/>
            <person name="Dead R."/>
            <person name="Young S."/>
            <person name="Zeng Q."/>
            <person name="Koehrsen M."/>
            <person name="Alvarado L."/>
            <person name="Berlin A."/>
            <person name="Chapman S.B."/>
            <person name="Chen Z."/>
            <person name="Freedman E."/>
            <person name="Gellesch M."/>
            <person name="Goldberg J."/>
            <person name="Griggs A."/>
            <person name="Gujja S."/>
            <person name="Heilman E.R."/>
            <person name="Heiman D."/>
            <person name="Hepburn T."/>
            <person name="Howarth C."/>
            <person name="Jen D."/>
            <person name="Larson L."/>
            <person name="Mehta T."/>
            <person name="Neiman D."/>
            <person name="Pearson M."/>
            <person name="Roberts A."/>
            <person name="Saif S."/>
            <person name="Shea T."/>
            <person name="Shenoy N."/>
            <person name="Sisk P."/>
            <person name="Stolte C."/>
            <person name="Sykes S."/>
            <person name="Walk T."/>
            <person name="White J."/>
            <person name="Yandava C."/>
            <person name="Haas B."/>
            <person name="Nusbaum C."/>
            <person name="Birren B."/>
        </authorList>
    </citation>
    <scope>NUCLEOTIDE SEQUENCE</scope>
    <source>
        <strain evidence="8">ATCC 64411</strain>
    </source>
</reference>
<dbReference type="InterPro" id="IPR037548">
    <property type="entry name" value="Bqt4"/>
</dbReference>
<keyword evidence="3" id="KW-0539">Nucleus</keyword>
<evidence type="ECO:0000256" key="6">
    <source>
        <dbReference type="SAM" id="Phobius"/>
    </source>
</evidence>
<evidence type="ECO:0000256" key="1">
    <source>
        <dbReference type="ARBA" id="ARBA00004123"/>
    </source>
</evidence>
<evidence type="ECO:0000313" key="10">
    <source>
        <dbReference type="Proteomes" id="UP000011715"/>
    </source>
</evidence>
<dbReference type="STRING" id="644358.A0A0C4DL35"/>
<accession>A0A0C4DL35</accession>
<dbReference type="GO" id="GO:0070197">
    <property type="term" value="P:meiotic attachment of telomere to nuclear envelope"/>
    <property type="evidence" value="ECO:0007669"/>
    <property type="project" value="InterPro"/>
</dbReference>